<keyword evidence="3" id="KW-1185">Reference proteome</keyword>
<sequence>MEVTFNDEQDGGAVCRDASLFGLFKFRTLTQLGHFLSYSPSPDIQNPVQCQVYSLTCFCLIQSDITSRTQTANSSTESPVPQDESRLTYLDISMSSKPGLIPPVSSQEENKENLSSASDPQPPPSPLQSDDPDLLSRKTLKPQEQGSR</sequence>
<name>A0ABV0RDD1_9TELE</name>
<dbReference type="EMBL" id="JAHRIN010042590">
    <property type="protein sequence ID" value="MEQ2206164.1"/>
    <property type="molecule type" value="Genomic_DNA"/>
</dbReference>
<comment type="caution">
    <text evidence="2">The sequence shown here is derived from an EMBL/GenBank/DDBJ whole genome shotgun (WGS) entry which is preliminary data.</text>
</comment>
<reference evidence="2 3" key="1">
    <citation type="submission" date="2021-06" db="EMBL/GenBank/DDBJ databases">
        <authorList>
            <person name="Palmer J.M."/>
        </authorList>
    </citation>
    <scope>NUCLEOTIDE SEQUENCE [LARGE SCALE GENOMIC DNA]</scope>
    <source>
        <strain evidence="2 3">XC_2019</strain>
        <tissue evidence="2">Muscle</tissue>
    </source>
</reference>
<dbReference type="Proteomes" id="UP001434883">
    <property type="component" value="Unassembled WGS sequence"/>
</dbReference>
<protein>
    <submittedName>
        <fullName evidence="2">Uncharacterized protein</fullName>
    </submittedName>
</protein>
<feature type="region of interest" description="Disordered" evidence="1">
    <location>
        <begin position="91"/>
        <end position="148"/>
    </location>
</feature>
<evidence type="ECO:0000256" key="1">
    <source>
        <dbReference type="SAM" id="MobiDB-lite"/>
    </source>
</evidence>
<proteinExistence type="predicted"/>
<accession>A0ABV0RDD1</accession>
<evidence type="ECO:0000313" key="2">
    <source>
        <dbReference type="EMBL" id="MEQ2206164.1"/>
    </source>
</evidence>
<organism evidence="2 3">
    <name type="scientific">Xenoophorus captivus</name>
    <dbReference type="NCBI Taxonomy" id="1517983"/>
    <lineage>
        <taxon>Eukaryota</taxon>
        <taxon>Metazoa</taxon>
        <taxon>Chordata</taxon>
        <taxon>Craniata</taxon>
        <taxon>Vertebrata</taxon>
        <taxon>Euteleostomi</taxon>
        <taxon>Actinopterygii</taxon>
        <taxon>Neopterygii</taxon>
        <taxon>Teleostei</taxon>
        <taxon>Neoteleostei</taxon>
        <taxon>Acanthomorphata</taxon>
        <taxon>Ovalentaria</taxon>
        <taxon>Atherinomorphae</taxon>
        <taxon>Cyprinodontiformes</taxon>
        <taxon>Goodeidae</taxon>
        <taxon>Xenoophorus</taxon>
    </lineage>
</organism>
<evidence type="ECO:0000313" key="3">
    <source>
        <dbReference type="Proteomes" id="UP001434883"/>
    </source>
</evidence>
<gene>
    <name evidence="2" type="ORF">XENOCAPTIV_024677</name>
</gene>